<sequence>MVLFNSMSSISYATVIAVGILIAFGTGRQPLAVAWSFIKAMILSRKYFLFSIAVMAILLLNKYEQLLENWLAIPYDLTPILSGWEGAWPLWLQDNLQSQALTLICGLFYLVLFQATMIASVGIYTYRQDMKLYYAFCVAILLNYVLAVPFYLFVPVNEVWYAHPQVQFLLLHIFPAFEQEYRALSGLNNCFPSLHTSISVTLALLASKSGIRRWAVFAWINAIVIVFSIFYLGIHWFTDMVAGVLLAMLTVFIGLRIGEWAAGKSVELPLPARSKLEASDPVRP</sequence>
<reference evidence="4" key="1">
    <citation type="journal article" date="2019" name="Int. J. Syst. Evol. Microbiol.">
        <title>The Global Catalogue of Microorganisms (GCM) 10K type strain sequencing project: providing services to taxonomists for standard genome sequencing and annotation.</title>
        <authorList>
            <consortium name="The Broad Institute Genomics Platform"/>
            <consortium name="The Broad Institute Genome Sequencing Center for Infectious Disease"/>
            <person name="Wu L."/>
            <person name="Ma J."/>
        </authorList>
    </citation>
    <scope>NUCLEOTIDE SEQUENCE [LARGE SCALE GENOMIC DNA]</scope>
    <source>
        <strain evidence="4">CGMCC 4.1641</strain>
    </source>
</reference>
<feature type="transmembrane region" description="Helical" evidence="1">
    <location>
        <begin position="100"/>
        <end position="125"/>
    </location>
</feature>
<evidence type="ECO:0000256" key="1">
    <source>
        <dbReference type="SAM" id="Phobius"/>
    </source>
</evidence>
<name>A0ABV8SIA1_9BACL</name>
<feature type="transmembrane region" description="Helical" evidence="1">
    <location>
        <begin position="6"/>
        <end position="26"/>
    </location>
</feature>
<proteinExistence type="predicted"/>
<dbReference type="Pfam" id="PF14378">
    <property type="entry name" value="PAP2_3"/>
    <property type="match status" value="1"/>
</dbReference>
<dbReference type="RefSeq" id="WP_204601737.1">
    <property type="nucleotide sequence ID" value="NZ_JBHSED010000058.1"/>
</dbReference>
<feature type="transmembrane region" description="Helical" evidence="1">
    <location>
        <begin position="132"/>
        <end position="154"/>
    </location>
</feature>
<protein>
    <submittedName>
        <fullName evidence="3">Phosphatase PAP2 family protein</fullName>
    </submittedName>
</protein>
<feature type="transmembrane region" description="Helical" evidence="1">
    <location>
        <begin position="214"/>
        <end position="234"/>
    </location>
</feature>
<evidence type="ECO:0000313" key="3">
    <source>
        <dbReference type="EMBL" id="MFC4306189.1"/>
    </source>
</evidence>
<dbReference type="InterPro" id="IPR026841">
    <property type="entry name" value="Aur1/Ipt1"/>
</dbReference>
<keyword evidence="1" id="KW-1133">Transmembrane helix</keyword>
<organism evidence="3 4">
    <name type="scientific">Cohnella boryungensis</name>
    <dbReference type="NCBI Taxonomy" id="768479"/>
    <lineage>
        <taxon>Bacteria</taxon>
        <taxon>Bacillati</taxon>
        <taxon>Bacillota</taxon>
        <taxon>Bacilli</taxon>
        <taxon>Bacillales</taxon>
        <taxon>Paenibacillaceae</taxon>
        <taxon>Cohnella</taxon>
    </lineage>
</organism>
<accession>A0ABV8SIA1</accession>
<dbReference type="Proteomes" id="UP001595755">
    <property type="component" value="Unassembled WGS sequence"/>
</dbReference>
<dbReference type="InterPro" id="IPR036938">
    <property type="entry name" value="PAP2/HPO_sf"/>
</dbReference>
<feature type="transmembrane region" description="Helical" evidence="1">
    <location>
        <begin position="240"/>
        <end position="258"/>
    </location>
</feature>
<keyword evidence="1" id="KW-0812">Transmembrane</keyword>
<dbReference type="EMBL" id="JBHSED010000058">
    <property type="protein sequence ID" value="MFC4306189.1"/>
    <property type="molecule type" value="Genomic_DNA"/>
</dbReference>
<dbReference type="Gene3D" id="1.20.144.10">
    <property type="entry name" value="Phosphatidic acid phosphatase type 2/haloperoxidase"/>
    <property type="match status" value="1"/>
</dbReference>
<evidence type="ECO:0000313" key="4">
    <source>
        <dbReference type="Proteomes" id="UP001595755"/>
    </source>
</evidence>
<feature type="transmembrane region" description="Helical" evidence="1">
    <location>
        <begin position="47"/>
        <end position="63"/>
    </location>
</feature>
<feature type="domain" description="Inositolphosphotransferase Aur1/Ipt1" evidence="2">
    <location>
        <begin position="87"/>
        <end position="251"/>
    </location>
</feature>
<keyword evidence="4" id="KW-1185">Reference proteome</keyword>
<comment type="caution">
    <text evidence="3">The sequence shown here is derived from an EMBL/GenBank/DDBJ whole genome shotgun (WGS) entry which is preliminary data.</text>
</comment>
<gene>
    <name evidence="3" type="ORF">ACFO1S_22410</name>
</gene>
<keyword evidence="1" id="KW-0472">Membrane</keyword>
<dbReference type="SUPFAM" id="SSF48317">
    <property type="entry name" value="Acid phosphatase/Vanadium-dependent haloperoxidase"/>
    <property type="match status" value="1"/>
</dbReference>
<evidence type="ECO:0000259" key="2">
    <source>
        <dbReference type="Pfam" id="PF14378"/>
    </source>
</evidence>
<dbReference type="CDD" id="cd03386">
    <property type="entry name" value="PAP2_Aur1_like"/>
    <property type="match status" value="1"/>
</dbReference>